<comment type="similarity">
    <text evidence="1">Belongs to the glycosyl hydrolase 13 family.</text>
</comment>
<proteinExistence type="inferred from homology"/>
<dbReference type="HOGENOM" id="CLU_006462_1_1_1"/>
<dbReference type="FunFam" id="3.20.20.80:FF:000087">
    <property type="entry name" value="Oligo-1,6-glucosidase IMA1"/>
    <property type="match status" value="1"/>
</dbReference>
<dbReference type="OMA" id="PNGEKWA"/>
<gene>
    <name evidence="7" type="ORF">DOTSEDRAFT_90760</name>
</gene>
<keyword evidence="3" id="KW-0326">Glycosidase</keyword>
<dbReference type="InterPro" id="IPR013780">
    <property type="entry name" value="Glyco_hydro_b"/>
</dbReference>
<evidence type="ECO:0000256" key="4">
    <source>
        <dbReference type="ARBA" id="ARBA00026248"/>
    </source>
</evidence>
<reference evidence="8" key="1">
    <citation type="journal article" date="2012" name="PLoS Genet.">
        <title>The genomes of the fungal plant pathogens Cladosporium fulvum and Dothistroma septosporum reveal adaptation to different hosts and lifestyles but also signatures of common ancestry.</title>
        <authorList>
            <person name="de Wit P.J.G.M."/>
            <person name="van der Burgt A."/>
            <person name="Oekmen B."/>
            <person name="Stergiopoulos I."/>
            <person name="Abd-Elsalam K.A."/>
            <person name="Aerts A.L."/>
            <person name="Bahkali A.H."/>
            <person name="Beenen H.G."/>
            <person name="Chettri P."/>
            <person name="Cox M.P."/>
            <person name="Datema E."/>
            <person name="de Vries R.P."/>
            <person name="Dhillon B."/>
            <person name="Ganley A.R."/>
            <person name="Griffiths S.A."/>
            <person name="Guo Y."/>
            <person name="Hamelin R.C."/>
            <person name="Henrissat B."/>
            <person name="Kabir M.S."/>
            <person name="Jashni M.K."/>
            <person name="Kema G."/>
            <person name="Klaubauf S."/>
            <person name="Lapidus A."/>
            <person name="Levasseur A."/>
            <person name="Lindquist E."/>
            <person name="Mehrabi R."/>
            <person name="Ohm R.A."/>
            <person name="Owen T.J."/>
            <person name="Salamov A."/>
            <person name="Schwelm A."/>
            <person name="Schijlen E."/>
            <person name="Sun H."/>
            <person name="van den Burg H.A."/>
            <person name="van Ham R.C.H.J."/>
            <person name="Zhang S."/>
            <person name="Goodwin S.B."/>
            <person name="Grigoriev I.V."/>
            <person name="Collemare J."/>
            <person name="Bradshaw R.E."/>
        </authorList>
    </citation>
    <scope>NUCLEOTIDE SEQUENCE [LARGE SCALE GENOMIC DNA]</scope>
    <source>
        <strain evidence="8">NZE10 / CBS 128990</strain>
    </source>
</reference>
<dbReference type="AlphaFoldDB" id="N1PG91"/>
<dbReference type="OrthoDB" id="1740265at2759"/>
<dbReference type="STRING" id="675120.N1PG91"/>
<dbReference type="SMART" id="SM00642">
    <property type="entry name" value="Aamy"/>
    <property type="match status" value="1"/>
</dbReference>
<keyword evidence="5" id="KW-0732">Signal</keyword>
<evidence type="ECO:0000256" key="2">
    <source>
        <dbReference type="ARBA" id="ARBA00022801"/>
    </source>
</evidence>
<evidence type="ECO:0000256" key="1">
    <source>
        <dbReference type="ARBA" id="ARBA00008061"/>
    </source>
</evidence>
<evidence type="ECO:0000313" key="7">
    <source>
        <dbReference type="EMBL" id="EME40575.1"/>
    </source>
</evidence>
<dbReference type="FunFam" id="3.90.400.10:FF:000002">
    <property type="entry name" value="Sucrose isomerase"/>
    <property type="match status" value="1"/>
</dbReference>
<feature type="chain" id="PRO_5012565193" evidence="5">
    <location>
        <begin position="16"/>
        <end position="587"/>
    </location>
</feature>
<keyword evidence="2 7" id="KW-0378">Hydrolase</keyword>
<dbReference type="GO" id="GO:0004574">
    <property type="term" value="F:oligo-1,6-glucosidase activity"/>
    <property type="evidence" value="ECO:0007669"/>
    <property type="project" value="TreeGrafter"/>
</dbReference>
<dbReference type="GO" id="GO:0033934">
    <property type="term" value="F:glucan 1,4-alpha-maltotriohydrolase activity"/>
    <property type="evidence" value="ECO:0007669"/>
    <property type="project" value="TreeGrafter"/>
</dbReference>
<dbReference type="Gene3D" id="2.60.40.1180">
    <property type="entry name" value="Golgi alpha-mannosidase II"/>
    <property type="match status" value="1"/>
</dbReference>
<feature type="domain" description="Glycosyl hydrolase family 13 catalytic" evidence="6">
    <location>
        <begin position="53"/>
        <end position="444"/>
    </location>
</feature>
<dbReference type="Proteomes" id="UP000016933">
    <property type="component" value="Unassembled WGS sequence"/>
</dbReference>
<dbReference type="PANTHER" id="PTHR10357:SF179">
    <property type="entry name" value="NEUTRAL AND BASIC AMINO ACID TRANSPORT PROTEIN RBAT"/>
    <property type="match status" value="1"/>
</dbReference>
<accession>N1PG91</accession>
<dbReference type="SUPFAM" id="SSF51011">
    <property type="entry name" value="Glycosyl hydrolase domain"/>
    <property type="match status" value="1"/>
</dbReference>
<dbReference type="Gene3D" id="3.20.20.80">
    <property type="entry name" value="Glycosidases"/>
    <property type="match status" value="3"/>
</dbReference>
<protein>
    <submittedName>
        <fullName evidence="7">Glycoside hydrolase family 13 protein</fullName>
    </submittedName>
</protein>
<evidence type="ECO:0000259" key="6">
    <source>
        <dbReference type="SMART" id="SM00642"/>
    </source>
</evidence>
<dbReference type="GO" id="GO:0005987">
    <property type="term" value="P:sucrose catabolic process"/>
    <property type="evidence" value="ECO:0007669"/>
    <property type="project" value="TreeGrafter"/>
</dbReference>
<dbReference type="PANTHER" id="PTHR10357">
    <property type="entry name" value="ALPHA-AMYLASE FAMILY MEMBER"/>
    <property type="match status" value="1"/>
</dbReference>
<dbReference type="SUPFAM" id="SSF51445">
    <property type="entry name" value="(Trans)glycosidases"/>
    <property type="match status" value="1"/>
</dbReference>
<evidence type="ECO:0000256" key="5">
    <source>
        <dbReference type="SAM" id="SignalP"/>
    </source>
</evidence>
<dbReference type="InterPro" id="IPR017853">
    <property type="entry name" value="GH"/>
</dbReference>
<feature type="signal peptide" evidence="5">
    <location>
        <begin position="1"/>
        <end position="15"/>
    </location>
</feature>
<evidence type="ECO:0000313" key="8">
    <source>
        <dbReference type="Proteomes" id="UP000016933"/>
    </source>
</evidence>
<sequence length="587" mass="68424">MRFFALAIFATAAKAAVFKGLDSRSDAMSIFERRSSCNSDPHRPWWKGVVAYQIWPRSFNDSNGDGIDFGTLQDMQQLIEEAHCRDIKVLLDLVITHTSDQHPWFLESRKSRDNPKADWFMWADKRPGNIVEGELVEEPSNWRAAFGGSAWEWVAEREQYFIHLFLPSQPDLNWESEAMREAVYQSAVKFWLKRGVDGFRVDTANRFCKDPNYPDAPCTVAGKWQPGSKFYINGPKMHVWLKELRARMVADFPEKELMLVGELPLTPYEELLRYVRPEEKELSMVFDFDMVKLGNNDNPDEIAKHEVRNYMDKHESYTLPKFKETIKKVQDLITDTNAWGTIFMENHDQGRSIARYATPESKHWRQAGKILAMLQTTLSGTQFIYQGQEIGMLNMPQSWDENEFRDPDALTYIREYTLMHHEKDPNAYQKAREGVFKVGRDNGRTPMQWSNSPNGGFTGDNPSWMKVNDNFSHINVEAQQNDPSSIWLFWKRHIHLRKKYKELFTFGTFALYDIANERMMTYTKMSTDGQMALVILNFSDDDVPLNTLQRHLLGHTYRLLSSNVQKPGEHLEPWEGRVWEKLPSIES</sequence>
<dbReference type="InterPro" id="IPR045857">
    <property type="entry name" value="O16G_dom_2"/>
</dbReference>
<dbReference type="InterPro" id="IPR006047">
    <property type="entry name" value="GH13_cat_dom"/>
</dbReference>
<evidence type="ECO:0000256" key="3">
    <source>
        <dbReference type="ARBA" id="ARBA00023295"/>
    </source>
</evidence>
<dbReference type="EMBL" id="KB446543">
    <property type="protein sequence ID" value="EME40575.1"/>
    <property type="molecule type" value="Genomic_DNA"/>
</dbReference>
<keyword evidence="8" id="KW-1185">Reference proteome</keyword>
<dbReference type="GO" id="GO:0000025">
    <property type="term" value="P:maltose catabolic process"/>
    <property type="evidence" value="ECO:0007669"/>
    <property type="project" value="TreeGrafter"/>
</dbReference>
<organism evidence="7 8">
    <name type="scientific">Dothistroma septosporum (strain NZE10 / CBS 128990)</name>
    <name type="common">Red band needle blight fungus</name>
    <name type="synonym">Mycosphaerella pini</name>
    <dbReference type="NCBI Taxonomy" id="675120"/>
    <lineage>
        <taxon>Eukaryota</taxon>
        <taxon>Fungi</taxon>
        <taxon>Dikarya</taxon>
        <taxon>Ascomycota</taxon>
        <taxon>Pezizomycotina</taxon>
        <taxon>Dothideomycetes</taxon>
        <taxon>Dothideomycetidae</taxon>
        <taxon>Mycosphaerellales</taxon>
        <taxon>Mycosphaerellaceae</taxon>
        <taxon>Dothistroma</taxon>
    </lineage>
</organism>
<name>N1PG91_DOTSN</name>
<dbReference type="GO" id="GO:0004575">
    <property type="term" value="F:sucrose alpha-glucosidase activity"/>
    <property type="evidence" value="ECO:0007669"/>
    <property type="project" value="TreeGrafter"/>
</dbReference>
<dbReference type="eggNOG" id="KOG0471">
    <property type="taxonomic scope" value="Eukaryota"/>
</dbReference>
<reference evidence="7 8" key="2">
    <citation type="journal article" date="2012" name="PLoS Pathog.">
        <title>Diverse lifestyles and strategies of plant pathogenesis encoded in the genomes of eighteen Dothideomycetes fungi.</title>
        <authorList>
            <person name="Ohm R.A."/>
            <person name="Feau N."/>
            <person name="Henrissat B."/>
            <person name="Schoch C.L."/>
            <person name="Horwitz B.A."/>
            <person name="Barry K.W."/>
            <person name="Condon B.J."/>
            <person name="Copeland A.C."/>
            <person name="Dhillon B."/>
            <person name="Glaser F."/>
            <person name="Hesse C.N."/>
            <person name="Kosti I."/>
            <person name="LaButti K."/>
            <person name="Lindquist E.A."/>
            <person name="Lucas S."/>
            <person name="Salamov A.A."/>
            <person name="Bradshaw R.E."/>
            <person name="Ciuffetti L."/>
            <person name="Hamelin R.C."/>
            <person name="Kema G.H.J."/>
            <person name="Lawrence C."/>
            <person name="Scott J.A."/>
            <person name="Spatafora J.W."/>
            <person name="Turgeon B.G."/>
            <person name="de Wit P.J.G.M."/>
            <person name="Zhong S."/>
            <person name="Goodwin S.B."/>
            <person name="Grigoriev I.V."/>
        </authorList>
    </citation>
    <scope>NUCLEOTIDE SEQUENCE [LARGE SCALE GENOMIC DNA]</scope>
    <source>
        <strain evidence="8">NZE10 / CBS 128990</strain>
    </source>
</reference>
<keyword evidence="4" id="KW-0462">Maltose metabolism</keyword>
<dbReference type="GO" id="GO:0004556">
    <property type="term" value="F:alpha-amylase activity"/>
    <property type="evidence" value="ECO:0007669"/>
    <property type="project" value="TreeGrafter"/>
</dbReference>
<dbReference type="Gene3D" id="3.90.400.10">
    <property type="entry name" value="Oligo-1,6-glucosidase, Domain 2"/>
    <property type="match status" value="1"/>
</dbReference>
<dbReference type="Pfam" id="PF00128">
    <property type="entry name" value="Alpha-amylase"/>
    <property type="match status" value="1"/>
</dbReference>